<gene>
    <name evidence="2" type="ORF">HGP31_07775</name>
</gene>
<dbReference type="KEGG" id="pum:HGP31_07775"/>
<sequence>MLLQLVARLGFQYVIERHPEAGKRLGNTTETTLKVGVLEGLALALLLVGFLLRLLHLEGALLLCLLDLRLAVLLQLLAVVGLLDLLHGTEAGLGESLTTGRVAGLPSALLHHLKTEDHPRIAHQALYIFSTEGICKTGHVVYSPRQVPVSNLF</sequence>
<dbReference type="Proteomes" id="UP000501367">
    <property type="component" value="Chromosome"/>
</dbReference>
<keyword evidence="1" id="KW-1133">Transmembrane helix</keyword>
<dbReference type="AlphaFoldDB" id="A0AAE6ZV33"/>
<keyword evidence="1" id="KW-0812">Transmembrane</keyword>
<dbReference type="RefSeq" id="WP_168757413.1">
    <property type="nucleotide sequence ID" value="NZ_CP051487.1"/>
</dbReference>
<name>A0AAE6ZV33_9PSED</name>
<keyword evidence="1" id="KW-0472">Membrane</keyword>
<dbReference type="EMBL" id="CP051487">
    <property type="protein sequence ID" value="QJC78211.1"/>
    <property type="molecule type" value="Genomic_DNA"/>
</dbReference>
<dbReference type="GeneID" id="72193468"/>
<evidence type="ECO:0000313" key="2">
    <source>
        <dbReference type="EMBL" id="QJC78211.1"/>
    </source>
</evidence>
<proteinExistence type="predicted"/>
<evidence type="ECO:0000256" key="1">
    <source>
        <dbReference type="SAM" id="Phobius"/>
    </source>
</evidence>
<organism evidence="2 3">
    <name type="scientific">Pseudomonas umsongensis</name>
    <dbReference type="NCBI Taxonomy" id="198618"/>
    <lineage>
        <taxon>Bacteria</taxon>
        <taxon>Pseudomonadati</taxon>
        <taxon>Pseudomonadota</taxon>
        <taxon>Gammaproteobacteria</taxon>
        <taxon>Pseudomonadales</taxon>
        <taxon>Pseudomonadaceae</taxon>
        <taxon>Pseudomonas</taxon>
    </lineage>
</organism>
<feature type="transmembrane region" description="Helical" evidence="1">
    <location>
        <begin position="33"/>
        <end position="54"/>
    </location>
</feature>
<accession>A0AAE6ZV33</accession>
<evidence type="ECO:0000313" key="3">
    <source>
        <dbReference type="Proteomes" id="UP000501367"/>
    </source>
</evidence>
<reference evidence="2 3" key="1">
    <citation type="submission" date="2020-04" db="EMBL/GenBank/DDBJ databases">
        <authorList>
            <person name="Yao Y."/>
            <person name="He Z."/>
        </authorList>
    </citation>
    <scope>NUCLEOTIDE SEQUENCE [LARGE SCALE GENOMIC DNA]</scope>
    <source>
        <strain evidence="2 3">CY-1</strain>
    </source>
</reference>
<protein>
    <submittedName>
        <fullName evidence="2">Uncharacterized protein</fullName>
    </submittedName>
</protein>